<dbReference type="InterPro" id="IPR043998">
    <property type="entry name" value="Put_Metallopep"/>
</dbReference>
<reference evidence="2 3" key="1">
    <citation type="journal article" date="2015" name="Nature">
        <title>rRNA introns, odd ribosomes, and small enigmatic genomes across a large radiation of phyla.</title>
        <authorList>
            <person name="Brown C.T."/>
            <person name="Hug L.A."/>
            <person name="Thomas B.C."/>
            <person name="Sharon I."/>
            <person name="Castelle C.J."/>
            <person name="Singh A."/>
            <person name="Wilkins M.J."/>
            <person name="Williams K.H."/>
            <person name="Banfield J.F."/>
        </authorList>
    </citation>
    <scope>NUCLEOTIDE SEQUENCE [LARGE SCALE GENOMIC DNA]</scope>
</reference>
<evidence type="ECO:0000259" key="1">
    <source>
        <dbReference type="Pfam" id="PF18894"/>
    </source>
</evidence>
<comment type="caution">
    <text evidence="2">The sequence shown here is derived from an EMBL/GenBank/DDBJ whole genome shotgun (WGS) entry which is preliminary data.</text>
</comment>
<protein>
    <recommendedName>
        <fullName evidence="1">Putative phage metallopeptidase domain-containing protein</fullName>
    </recommendedName>
</protein>
<gene>
    <name evidence="2" type="ORF">UU16_C0016G0001</name>
</gene>
<dbReference type="EMBL" id="LBZO01000016">
    <property type="protein sequence ID" value="KKR73658.1"/>
    <property type="molecule type" value="Genomic_DNA"/>
</dbReference>
<dbReference type="Pfam" id="PF18894">
    <property type="entry name" value="PhageMetallopep"/>
    <property type="match status" value="1"/>
</dbReference>
<sequence>GYIIEVLAEHFDKLDKRNQDKVILHELTHIPHKFNFIVNRKSSVKFDYGNP</sequence>
<dbReference type="Proteomes" id="UP000034013">
    <property type="component" value="Unassembled WGS sequence"/>
</dbReference>
<name>A0A0G0T9K5_9BACT</name>
<evidence type="ECO:0000313" key="2">
    <source>
        <dbReference type="EMBL" id="KKR73658.1"/>
    </source>
</evidence>
<dbReference type="AlphaFoldDB" id="A0A0G0T9K5"/>
<organism evidence="2 3">
    <name type="scientific">Candidatus Woesebacteria bacterium GW2011_GWA2_40_7</name>
    <dbReference type="NCBI Taxonomy" id="1618562"/>
    <lineage>
        <taxon>Bacteria</taxon>
        <taxon>Candidatus Woeseibacteriota</taxon>
    </lineage>
</organism>
<feature type="domain" description="Putative phage metallopeptidase" evidence="1">
    <location>
        <begin position="2"/>
        <end position="36"/>
    </location>
</feature>
<evidence type="ECO:0000313" key="3">
    <source>
        <dbReference type="Proteomes" id="UP000034013"/>
    </source>
</evidence>
<feature type="non-terminal residue" evidence="2">
    <location>
        <position position="1"/>
    </location>
</feature>
<proteinExistence type="predicted"/>
<accession>A0A0G0T9K5</accession>